<dbReference type="Gene3D" id="2.60.120.620">
    <property type="entry name" value="q2cbj1_9rhob like domain"/>
    <property type="match status" value="1"/>
</dbReference>
<evidence type="ECO:0000313" key="2">
    <source>
        <dbReference type="Proteomes" id="UP000093695"/>
    </source>
</evidence>
<dbReference type="InterPro" id="IPR018724">
    <property type="entry name" value="2OG-Fe_dioxygenase"/>
</dbReference>
<keyword evidence="2" id="KW-1185">Reference proteome</keyword>
<dbReference type="GO" id="GO:0051213">
    <property type="term" value="F:dioxygenase activity"/>
    <property type="evidence" value="ECO:0007669"/>
    <property type="project" value="InterPro"/>
</dbReference>
<dbReference type="Pfam" id="PF10014">
    <property type="entry name" value="2OG-Fe_Oxy_2"/>
    <property type="match status" value="1"/>
</dbReference>
<dbReference type="AlphaFoldDB" id="A0A193BUS2"/>
<evidence type="ECO:0000313" key="1">
    <source>
        <dbReference type="EMBL" id="ANN15924.1"/>
    </source>
</evidence>
<sequence>MQSSLLTSKLQDCGYERYSLGSMLDTAFTDEPLHDLTAQFEQLPVDPYSKNEGRYRRYGRGVLLPWNNRFYWMPDAVADMPDGSSVSFNDYQQGRHNPEFAGVVRHMPGLTEAIKRNSLLTELIRFDFARTTWEEAELCRPFQVGVHLLKLSVDDPGGRAVASPDMLHQDGEPYTFAHLIYRRDAEGGENVIATPASAGSSPDDVATENVLDRFVLRRPLDSYGVKDDLVSHYVAPITVAAGAESAERAVLLIDFTPMTQRT</sequence>
<dbReference type="Proteomes" id="UP000093695">
    <property type="component" value="Chromosome"/>
</dbReference>
<protein>
    <recommendedName>
        <fullName evidence="3">2OG-Fe dioxygenase family protein</fullName>
    </recommendedName>
</protein>
<reference evidence="1 2" key="1">
    <citation type="journal article" date="2015" name="Genome Announc.">
        <title>Draft Genome Sequence of Norvancomycin-Producing Strain Amycolatopsis orientalis CPCC200066.</title>
        <authorList>
            <person name="Lei X."/>
            <person name="Yuan F."/>
            <person name="Shi Y."/>
            <person name="Li X."/>
            <person name="Wang L."/>
            <person name="Hong B."/>
        </authorList>
    </citation>
    <scope>NUCLEOTIDE SEQUENCE [LARGE SCALE GENOMIC DNA]</scope>
    <source>
        <strain evidence="1 2">B-37</strain>
    </source>
</reference>
<dbReference type="RefSeq" id="WP_044851412.1">
    <property type="nucleotide sequence ID" value="NZ_CP016174.1"/>
</dbReference>
<evidence type="ECO:0008006" key="3">
    <source>
        <dbReference type="Google" id="ProtNLM"/>
    </source>
</evidence>
<gene>
    <name evidence="1" type="ORF">SD37_09895</name>
</gene>
<dbReference type="EMBL" id="CP016174">
    <property type="protein sequence ID" value="ANN15924.1"/>
    <property type="molecule type" value="Genomic_DNA"/>
</dbReference>
<proteinExistence type="predicted"/>
<dbReference type="STRING" id="31958.SD37_09895"/>
<accession>A0A193BUS2</accession>
<dbReference type="KEGG" id="aori:SD37_09895"/>
<organism evidence="1 2">
    <name type="scientific">Amycolatopsis orientalis</name>
    <name type="common">Nocardia orientalis</name>
    <dbReference type="NCBI Taxonomy" id="31958"/>
    <lineage>
        <taxon>Bacteria</taxon>
        <taxon>Bacillati</taxon>
        <taxon>Actinomycetota</taxon>
        <taxon>Actinomycetes</taxon>
        <taxon>Pseudonocardiales</taxon>
        <taxon>Pseudonocardiaceae</taxon>
        <taxon>Amycolatopsis</taxon>
    </lineage>
</organism>
<name>A0A193BUS2_AMYOR</name>